<feature type="transmembrane region" description="Helical" evidence="1">
    <location>
        <begin position="12"/>
        <end position="31"/>
    </location>
</feature>
<protein>
    <recommendedName>
        <fullName evidence="2">Putative Flp pilus-assembly TadG-like N-terminal domain-containing protein</fullName>
    </recommendedName>
</protein>
<organism evidence="3 4">
    <name type="scientific">Nocardioides jejuensis</name>
    <dbReference type="NCBI Taxonomy" id="2502782"/>
    <lineage>
        <taxon>Bacteria</taxon>
        <taxon>Bacillati</taxon>
        <taxon>Actinomycetota</taxon>
        <taxon>Actinomycetes</taxon>
        <taxon>Propionibacteriales</taxon>
        <taxon>Nocardioidaceae</taxon>
        <taxon>Nocardioides</taxon>
    </lineage>
</organism>
<evidence type="ECO:0000256" key="1">
    <source>
        <dbReference type="SAM" id="Phobius"/>
    </source>
</evidence>
<dbReference type="AlphaFoldDB" id="A0A4R1CJ15"/>
<name>A0A4R1CJ15_9ACTN</name>
<comment type="caution">
    <text evidence="3">The sequence shown here is derived from an EMBL/GenBank/DDBJ whole genome shotgun (WGS) entry which is preliminary data.</text>
</comment>
<keyword evidence="1" id="KW-0472">Membrane</keyword>
<evidence type="ECO:0000313" key="3">
    <source>
        <dbReference type="EMBL" id="TCJ29978.1"/>
    </source>
</evidence>
<keyword evidence="1" id="KW-1133">Transmembrane helix</keyword>
<evidence type="ECO:0000313" key="4">
    <source>
        <dbReference type="Proteomes" id="UP000295453"/>
    </source>
</evidence>
<dbReference type="InterPro" id="IPR028087">
    <property type="entry name" value="Tad_N"/>
</dbReference>
<dbReference type="Proteomes" id="UP000295453">
    <property type="component" value="Unassembled WGS sequence"/>
</dbReference>
<accession>A0A4R1CJ15</accession>
<reference evidence="3 4" key="1">
    <citation type="submission" date="2019-03" db="EMBL/GenBank/DDBJ databases">
        <authorList>
            <person name="Kim M.K.M."/>
        </authorList>
    </citation>
    <scope>NUCLEOTIDE SEQUENCE [LARGE SCALE GENOMIC DNA]</scope>
    <source>
        <strain evidence="3 4">18JY15-6</strain>
    </source>
</reference>
<dbReference type="OrthoDB" id="3789668at2"/>
<evidence type="ECO:0000259" key="2">
    <source>
        <dbReference type="Pfam" id="PF13400"/>
    </source>
</evidence>
<keyword evidence="4" id="KW-1185">Reference proteome</keyword>
<feature type="domain" description="Putative Flp pilus-assembly TadG-like N-terminal" evidence="2">
    <location>
        <begin position="10"/>
        <end position="56"/>
    </location>
</feature>
<sequence length="145" mass="14707">MSARHGEEAGQVTVLIIGFALVLLLAIGVTVDASAAYLQRESLATLADGAALAAADQVQGSPAYDGGLGALAPVDVRTARASVAEHLRATDAQRDHPGLVAEVSVVDDRVLVRLRAPLDLPLTVQGLTATTVSATGSASVVLDSE</sequence>
<dbReference type="RefSeq" id="WP_131582102.1">
    <property type="nucleotide sequence ID" value="NZ_SJZJ01000006.1"/>
</dbReference>
<dbReference type="Pfam" id="PF13400">
    <property type="entry name" value="Tad"/>
    <property type="match status" value="1"/>
</dbReference>
<keyword evidence="1" id="KW-0812">Transmembrane</keyword>
<gene>
    <name evidence="3" type="ORF">EPD65_05150</name>
</gene>
<proteinExistence type="predicted"/>
<dbReference type="EMBL" id="SJZJ01000006">
    <property type="protein sequence ID" value="TCJ29978.1"/>
    <property type="molecule type" value="Genomic_DNA"/>
</dbReference>